<evidence type="ECO:0000313" key="12">
    <source>
        <dbReference type="Proteomes" id="UP001057474"/>
    </source>
</evidence>
<dbReference type="Pfam" id="PF00871">
    <property type="entry name" value="Acetate_kinase"/>
    <property type="match status" value="1"/>
</dbReference>
<dbReference type="PANTHER" id="PTHR21060:SF21">
    <property type="entry name" value="ACETATE KINASE"/>
    <property type="match status" value="1"/>
</dbReference>
<keyword evidence="2 9" id="KW-0963">Cytoplasm</keyword>
<evidence type="ECO:0000256" key="1">
    <source>
        <dbReference type="ARBA" id="ARBA00008748"/>
    </source>
</evidence>
<keyword evidence="12" id="KW-1185">Reference proteome</keyword>
<comment type="caution">
    <text evidence="9">Lacks conserved residue(s) required for the propagation of feature annotation.</text>
</comment>
<evidence type="ECO:0000256" key="9">
    <source>
        <dbReference type="HAMAP-Rule" id="MF_00020"/>
    </source>
</evidence>
<evidence type="ECO:0000313" key="11">
    <source>
        <dbReference type="EMBL" id="USQ12840.1"/>
    </source>
</evidence>
<evidence type="ECO:0000256" key="6">
    <source>
        <dbReference type="ARBA" id="ARBA00022777"/>
    </source>
</evidence>
<evidence type="ECO:0000256" key="3">
    <source>
        <dbReference type="ARBA" id="ARBA00022679"/>
    </source>
</evidence>
<dbReference type="InterPro" id="IPR000890">
    <property type="entry name" value="Aliphatic_acid_kin_short-chain"/>
</dbReference>
<protein>
    <recommendedName>
        <fullName evidence="9">Acetate kinase</fullName>
        <ecNumber evidence="9">2.7.2.1</ecNumber>
    </recommendedName>
    <alternativeName>
        <fullName evidence="9">Acetokinase</fullName>
    </alternativeName>
</protein>
<comment type="subunit">
    <text evidence="9">Homodimer.</text>
</comment>
<proteinExistence type="inferred from homology"/>
<dbReference type="EC" id="2.7.2.1" evidence="9"/>
<gene>
    <name evidence="9" type="primary">ackA</name>
    <name evidence="11" type="ORF">J2N86_08990</name>
</gene>
<dbReference type="InterPro" id="IPR004372">
    <property type="entry name" value="Ac/propionate_kinase"/>
</dbReference>
<sequence>MNKAILVLNAGSSSIKFALFTCADLKLLYQGKIGAIFDKPQFVAYSPQQGQIINEQVSFPGYESSLAHLFDWFSGLPHRFVLSAVGHRVVHGGNMFYEPCLINEKITTQIDSLTPLAPLHQPLNVTAIRSVSKLYPNLPQVACFDTSFHHTQEKLATLFAIPRELTAEGIVRYGFHGISYEYIASVLPKNIGSKAIVAHLGNGASLCAMHQGRSMATSMGFTALDGLMMGSRCGTIDPGVLLYLQQEKMYTAKEVNDLLYYKSGLLGVSGISSDMQDLELNPDPRAIEAVDLFSYRIAQEIGRLLPVLQGCDAIIFTAGIGENSAVVRKKVCEHLHWLGVRMDEEANLSNNSVISTLNSSVYVGVIPTNEEYMIAKHAMNCLLHCETDKK</sequence>
<feature type="binding site" evidence="9">
    <location>
        <position position="9"/>
    </location>
    <ligand>
        <name>Mg(2+)</name>
        <dbReference type="ChEBI" id="CHEBI:18420"/>
    </ligand>
</feature>
<comment type="catalytic activity">
    <reaction evidence="9">
        <text>acetate + ATP = acetyl phosphate + ADP</text>
        <dbReference type="Rhea" id="RHEA:11352"/>
        <dbReference type="ChEBI" id="CHEBI:22191"/>
        <dbReference type="ChEBI" id="CHEBI:30089"/>
        <dbReference type="ChEBI" id="CHEBI:30616"/>
        <dbReference type="ChEBI" id="CHEBI:456216"/>
        <dbReference type="EC" id="2.7.2.1"/>
    </reaction>
</comment>
<evidence type="ECO:0000256" key="4">
    <source>
        <dbReference type="ARBA" id="ARBA00022723"/>
    </source>
</evidence>
<feature type="site" description="Transition state stabilizer" evidence="9">
    <location>
        <position position="232"/>
    </location>
</feature>
<keyword evidence="3 9" id="KW-0808">Transferase</keyword>
<evidence type="ECO:0000256" key="2">
    <source>
        <dbReference type="ARBA" id="ARBA00022490"/>
    </source>
</evidence>
<feature type="active site" description="Proton donor/acceptor" evidence="9">
    <location>
        <position position="145"/>
    </location>
</feature>
<dbReference type="SUPFAM" id="SSF53067">
    <property type="entry name" value="Actin-like ATPase domain"/>
    <property type="match status" value="2"/>
</dbReference>
<comment type="function">
    <text evidence="9">Catalyzes the formation of acetyl phosphate from acetate and ATP. Can also catalyze the reverse reaction.</text>
</comment>
<keyword evidence="6 9" id="KW-0418">Kinase</keyword>
<name>A0ABY4Y5E6_9GAMM</name>
<evidence type="ECO:0000256" key="7">
    <source>
        <dbReference type="ARBA" id="ARBA00022840"/>
    </source>
</evidence>
<dbReference type="PIRSF" id="PIRSF000722">
    <property type="entry name" value="Acetate_prop_kin"/>
    <property type="match status" value="1"/>
</dbReference>
<dbReference type="InterPro" id="IPR043129">
    <property type="entry name" value="ATPase_NBD"/>
</dbReference>
<keyword evidence="7 9" id="KW-0067">ATP-binding</keyword>
<reference evidence="11" key="1">
    <citation type="submission" date="2021-03" db="EMBL/GenBank/DDBJ databases">
        <title>Legionella lytica PCM 2298.</title>
        <authorList>
            <person name="Koper P."/>
        </authorList>
    </citation>
    <scope>NUCLEOTIDE SEQUENCE</scope>
    <source>
        <strain evidence="11">PCM 2298</strain>
    </source>
</reference>
<organism evidence="11 12">
    <name type="scientific">Legionella lytica</name>
    <dbReference type="NCBI Taxonomy" id="96232"/>
    <lineage>
        <taxon>Bacteria</taxon>
        <taxon>Pseudomonadati</taxon>
        <taxon>Pseudomonadota</taxon>
        <taxon>Gammaproteobacteria</taxon>
        <taxon>Legionellales</taxon>
        <taxon>Legionellaceae</taxon>
        <taxon>Legionella</taxon>
    </lineage>
</organism>
<evidence type="ECO:0000256" key="10">
    <source>
        <dbReference type="RuleBase" id="RU003835"/>
    </source>
</evidence>
<dbReference type="GO" id="GO:0016301">
    <property type="term" value="F:kinase activity"/>
    <property type="evidence" value="ECO:0007669"/>
    <property type="project" value="UniProtKB-KW"/>
</dbReference>
<dbReference type="EMBL" id="CP071527">
    <property type="protein sequence ID" value="USQ12840.1"/>
    <property type="molecule type" value="Genomic_DNA"/>
</dbReference>
<feature type="binding site" evidence="9">
    <location>
        <begin position="319"/>
        <end position="323"/>
    </location>
    <ligand>
        <name>ATP</name>
        <dbReference type="ChEBI" id="CHEBI:30616"/>
    </ligand>
</feature>
<feature type="binding site" evidence="9">
    <location>
        <position position="16"/>
    </location>
    <ligand>
        <name>ATP</name>
        <dbReference type="ChEBI" id="CHEBI:30616"/>
    </ligand>
</feature>
<dbReference type="InterPro" id="IPR023865">
    <property type="entry name" value="Aliphatic_acid_kinase_CS"/>
</dbReference>
<feature type="binding site" evidence="9">
    <location>
        <begin position="199"/>
        <end position="203"/>
    </location>
    <ligand>
        <name>ATP</name>
        <dbReference type="ChEBI" id="CHEBI:30616"/>
    </ligand>
</feature>
<dbReference type="PROSITE" id="PS01075">
    <property type="entry name" value="ACETATE_KINASE_1"/>
    <property type="match status" value="1"/>
</dbReference>
<accession>A0ABY4Y5E6</accession>
<comment type="similarity">
    <text evidence="1 9 10">Belongs to the acetokinase family.</text>
</comment>
<keyword evidence="4 9" id="KW-0479">Metal-binding</keyword>
<dbReference type="NCBIfam" id="TIGR00016">
    <property type="entry name" value="ackA"/>
    <property type="match status" value="1"/>
</dbReference>
<dbReference type="RefSeq" id="WP_252579056.1">
    <property type="nucleotide sequence ID" value="NZ_CP071527.1"/>
</dbReference>
<comment type="subcellular location">
    <subcellularLocation>
        <location evidence="9">Cytoplasm</location>
    </subcellularLocation>
</comment>
<dbReference type="PANTHER" id="PTHR21060">
    <property type="entry name" value="ACETATE KINASE"/>
    <property type="match status" value="1"/>
</dbReference>
<dbReference type="HAMAP" id="MF_00020">
    <property type="entry name" value="Acetate_kinase"/>
    <property type="match status" value="1"/>
</dbReference>
<feature type="binding site" evidence="9">
    <location>
        <position position="88"/>
    </location>
    <ligand>
        <name>substrate</name>
    </ligand>
</feature>
<evidence type="ECO:0000256" key="8">
    <source>
        <dbReference type="ARBA" id="ARBA00022842"/>
    </source>
</evidence>
<keyword evidence="8 9" id="KW-0460">Magnesium</keyword>
<dbReference type="Proteomes" id="UP001057474">
    <property type="component" value="Chromosome"/>
</dbReference>
<feature type="binding site" evidence="9">
    <location>
        <position position="370"/>
    </location>
    <ligand>
        <name>Mg(2+)</name>
        <dbReference type="ChEBI" id="CHEBI:18420"/>
    </ligand>
</feature>
<dbReference type="PROSITE" id="PS01076">
    <property type="entry name" value="ACETATE_KINASE_2"/>
    <property type="match status" value="1"/>
</dbReference>
<dbReference type="PRINTS" id="PR00471">
    <property type="entry name" value="ACETATEKNASE"/>
</dbReference>
<feature type="site" description="Transition state stabilizer" evidence="9">
    <location>
        <position position="176"/>
    </location>
</feature>
<evidence type="ECO:0000256" key="5">
    <source>
        <dbReference type="ARBA" id="ARBA00022741"/>
    </source>
</evidence>
<comment type="pathway">
    <text evidence="9">Metabolic intermediate biosynthesis; acetyl-CoA biosynthesis; acetyl-CoA from acetate: step 1/2.</text>
</comment>
<comment type="cofactor">
    <cofactor evidence="9">
        <name>Mg(2+)</name>
        <dbReference type="ChEBI" id="CHEBI:18420"/>
    </cofactor>
    <cofactor evidence="9">
        <name>Mn(2+)</name>
        <dbReference type="ChEBI" id="CHEBI:29035"/>
    </cofactor>
    <text evidence="9">Mg(2+). Can also accept Mn(2+).</text>
</comment>
<keyword evidence="5 9" id="KW-0547">Nucleotide-binding</keyword>
<dbReference type="Gene3D" id="3.30.420.40">
    <property type="match status" value="2"/>
</dbReference>